<reference evidence="3" key="1">
    <citation type="submission" date="2022-11" db="UniProtKB">
        <authorList>
            <consortium name="WormBaseParasite"/>
        </authorList>
    </citation>
    <scope>IDENTIFICATION</scope>
</reference>
<keyword evidence="2" id="KW-1185">Reference proteome</keyword>
<protein>
    <submittedName>
        <fullName evidence="3">C2H2-type domain-containing protein</fullName>
    </submittedName>
</protein>
<proteinExistence type="predicted"/>
<feature type="compositionally biased region" description="Basic and acidic residues" evidence="1">
    <location>
        <begin position="52"/>
        <end position="61"/>
    </location>
</feature>
<accession>A0A915LDX6</accession>
<sequence length="69" mass="8056">MSSNTKNRKTVWNPAICGASFRLTSELIQHARSNHRQPNRYDRLEGPSTIEEAQKFNKERINGSNERRK</sequence>
<name>A0A915LDX6_MELJA</name>
<dbReference type="WBParaSite" id="scaffold10905_cov220.g15167">
    <property type="protein sequence ID" value="scaffold10905_cov220.g15167"/>
    <property type="gene ID" value="scaffold10905_cov220.g15167"/>
</dbReference>
<organism evidence="2 3">
    <name type="scientific">Meloidogyne javanica</name>
    <name type="common">Root-knot nematode worm</name>
    <dbReference type="NCBI Taxonomy" id="6303"/>
    <lineage>
        <taxon>Eukaryota</taxon>
        <taxon>Metazoa</taxon>
        <taxon>Ecdysozoa</taxon>
        <taxon>Nematoda</taxon>
        <taxon>Chromadorea</taxon>
        <taxon>Rhabditida</taxon>
        <taxon>Tylenchina</taxon>
        <taxon>Tylenchomorpha</taxon>
        <taxon>Tylenchoidea</taxon>
        <taxon>Meloidogynidae</taxon>
        <taxon>Meloidogyninae</taxon>
        <taxon>Meloidogyne</taxon>
        <taxon>Meloidogyne incognita group</taxon>
    </lineage>
</organism>
<dbReference type="AlphaFoldDB" id="A0A915LDX6"/>
<evidence type="ECO:0000313" key="2">
    <source>
        <dbReference type="Proteomes" id="UP000887561"/>
    </source>
</evidence>
<feature type="region of interest" description="Disordered" evidence="1">
    <location>
        <begin position="31"/>
        <end position="69"/>
    </location>
</feature>
<evidence type="ECO:0000313" key="3">
    <source>
        <dbReference type="WBParaSite" id="scaffold10905_cov220.g15167"/>
    </source>
</evidence>
<dbReference type="Proteomes" id="UP000887561">
    <property type="component" value="Unplaced"/>
</dbReference>
<evidence type="ECO:0000256" key="1">
    <source>
        <dbReference type="SAM" id="MobiDB-lite"/>
    </source>
</evidence>